<dbReference type="EMBL" id="HBIX01004786">
    <property type="protein sequence ID" value="CAE0711066.1"/>
    <property type="molecule type" value="Transcribed_RNA"/>
</dbReference>
<evidence type="ECO:0000313" key="2">
    <source>
        <dbReference type="EMBL" id="CAE0711064.1"/>
    </source>
</evidence>
<proteinExistence type="predicted"/>
<reference evidence="2" key="1">
    <citation type="submission" date="2021-01" db="EMBL/GenBank/DDBJ databases">
        <authorList>
            <person name="Corre E."/>
            <person name="Pelletier E."/>
            <person name="Niang G."/>
            <person name="Scheremetjew M."/>
            <person name="Finn R."/>
            <person name="Kale V."/>
            <person name="Holt S."/>
            <person name="Cochrane G."/>
            <person name="Meng A."/>
            <person name="Brown T."/>
            <person name="Cohen L."/>
        </authorList>
    </citation>
    <scope>NUCLEOTIDE SEQUENCE</scope>
    <source>
        <strain evidence="2">10249 10 AB</strain>
    </source>
</reference>
<organism evidence="2">
    <name type="scientific">Pseudo-nitzschia australis</name>
    <dbReference type="NCBI Taxonomy" id="44445"/>
    <lineage>
        <taxon>Eukaryota</taxon>
        <taxon>Sar</taxon>
        <taxon>Stramenopiles</taxon>
        <taxon>Ochrophyta</taxon>
        <taxon>Bacillariophyta</taxon>
        <taxon>Bacillariophyceae</taxon>
        <taxon>Bacillariophycidae</taxon>
        <taxon>Bacillariales</taxon>
        <taxon>Bacillariaceae</taxon>
        <taxon>Pseudo-nitzschia</taxon>
    </lineage>
</organism>
<sequence>MNISMSIGNTVPSLGNNNNRRCSPSFRSTKNDHMDFRCMRPCAVRRLPSLPDEVGESESGSHNGSQFLEDIESIMEGVTETSTIAETESEEFQSCSYIKPRLGPRRGGDDLTALMSERHQRLAAISYFHPEERPSPRRGRRATTTKTAAFGRQGLRERMDAYLEEGLTRILRERAQDTTDGKAKAAEISPSIDAIQKENADTDTNPYVFSVRMVWIIQPTIRNGKIKFKFSTEYGACIFLNKMDSLEFLGIVKEFSKKNRGPSFSWNTFYQVYTMDLRESSVVKGDAVTSLFEDMASTALKQSKTPQFDVGTGSRNKNVDGKRRNSKDRYNGNSYDDDVIVSTDSCTTEIDEKKKEETWRYSKRNYNPAKCCVRFLHRRRMKRLVRREACIAVIKDNGDSHNRSSLSGWCVAHFPFLIVRKISTRQGTAF</sequence>
<dbReference type="EMBL" id="HBIX01004783">
    <property type="protein sequence ID" value="CAE0711064.1"/>
    <property type="molecule type" value="Transcribed_RNA"/>
</dbReference>
<evidence type="ECO:0000313" key="3">
    <source>
        <dbReference type="EMBL" id="CAE0711065.1"/>
    </source>
</evidence>
<dbReference type="AlphaFoldDB" id="A0A6U9WJF2"/>
<gene>
    <name evidence="2" type="ORF">PAUS00366_LOCUS3791</name>
    <name evidence="3" type="ORF">PAUS00366_LOCUS3792</name>
    <name evidence="4" type="ORF">PAUS00366_LOCUS3793</name>
</gene>
<name>A0A6U9WJF2_9STRA</name>
<evidence type="ECO:0000313" key="4">
    <source>
        <dbReference type="EMBL" id="CAE0711066.1"/>
    </source>
</evidence>
<feature type="region of interest" description="Disordered" evidence="1">
    <location>
        <begin position="306"/>
        <end position="333"/>
    </location>
</feature>
<protein>
    <submittedName>
        <fullName evidence="2">Uncharacterized protein</fullName>
    </submittedName>
</protein>
<dbReference type="EMBL" id="HBIX01004785">
    <property type="protein sequence ID" value="CAE0711065.1"/>
    <property type="molecule type" value="Transcribed_RNA"/>
</dbReference>
<accession>A0A6U9WJF2</accession>
<evidence type="ECO:0000256" key="1">
    <source>
        <dbReference type="SAM" id="MobiDB-lite"/>
    </source>
</evidence>
<feature type="compositionally biased region" description="Basic and acidic residues" evidence="1">
    <location>
        <begin position="317"/>
        <end position="330"/>
    </location>
</feature>